<dbReference type="Proteomes" id="UP000572817">
    <property type="component" value="Unassembled WGS sequence"/>
</dbReference>
<feature type="compositionally biased region" description="Basic and acidic residues" evidence="1">
    <location>
        <begin position="129"/>
        <end position="141"/>
    </location>
</feature>
<organism evidence="2 3">
    <name type="scientific">Botryosphaeria dothidea</name>
    <dbReference type="NCBI Taxonomy" id="55169"/>
    <lineage>
        <taxon>Eukaryota</taxon>
        <taxon>Fungi</taxon>
        <taxon>Dikarya</taxon>
        <taxon>Ascomycota</taxon>
        <taxon>Pezizomycotina</taxon>
        <taxon>Dothideomycetes</taxon>
        <taxon>Dothideomycetes incertae sedis</taxon>
        <taxon>Botryosphaeriales</taxon>
        <taxon>Botryosphaeriaceae</taxon>
        <taxon>Botryosphaeria</taxon>
    </lineage>
</organism>
<evidence type="ECO:0000313" key="3">
    <source>
        <dbReference type="Proteomes" id="UP000572817"/>
    </source>
</evidence>
<dbReference type="OrthoDB" id="3438962at2759"/>
<sequence length="184" mass="18737">MTDGLNPTGPSQPTQSQAYTTAGNPATHNPAESATASATAHANQHSPAVVDQRVPTKQTSSIDEATPSSLGRGVRKPGIGGEEQGGLGEEDVGRQNELDAEQMAAPGEGRVRDAVAGGQGKTGASGAERGLETDLDRKKAEQAPLREAIKEERQHNVDVGGVLGQKGGPANPVDKGDYPNAGSA</sequence>
<accession>A0A8H4J0R0</accession>
<feature type="region of interest" description="Disordered" evidence="1">
    <location>
        <begin position="1"/>
        <end position="184"/>
    </location>
</feature>
<evidence type="ECO:0000313" key="2">
    <source>
        <dbReference type="EMBL" id="KAF4311120.1"/>
    </source>
</evidence>
<dbReference type="AlphaFoldDB" id="A0A8H4J0R0"/>
<feature type="compositionally biased region" description="Low complexity" evidence="1">
    <location>
        <begin position="31"/>
        <end position="42"/>
    </location>
</feature>
<protein>
    <submittedName>
        <fullName evidence="2">Uncharacterized protein</fullName>
    </submittedName>
</protein>
<feature type="compositionally biased region" description="Polar residues" evidence="1">
    <location>
        <begin position="55"/>
        <end position="69"/>
    </location>
</feature>
<feature type="compositionally biased region" description="Basic and acidic residues" evidence="1">
    <location>
        <begin position="147"/>
        <end position="156"/>
    </location>
</feature>
<comment type="caution">
    <text evidence="2">The sequence shown here is derived from an EMBL/GenBank/DDBJ whole genome shotgun (WGS) entry which is preliminary data.</text>
</comment>
<reference evidence="2" key="1">
    <citation type="submission" date="2020-04" db="EMBL/GenBank/DDBJ databases">
        <title>Genome Assembly and Annotation of Botryosphaeria dothidea sdau 11-99, a Latent Pathogen of Apple Fruit Ring Rot in China.</title>
        <authorList>
            <person name="Yu C."/>
            <person name="Diao Y."/>
            <person name="Lu Q."/>
            <person name="Zhao J."/>
            <person name="Cui S."/>
            <person name="Peng C."/>
            <person name="He B."/>
            <person name="Liu H."/>
        </authorList>
    </citation>
    <scope>NUCLEOTIDE SEQUENCE [LARGE SCALE GENOMIC DNA]</scope>
    <source>
        <strain evidence="2">Sdau11-99</strain>
    </source>
</reference>
<name>A0A8H4J0R0_9PEZI</name>
<keyword evidence="3" id="KW-1185">Reference proteome</keyword>
<proteinExistence type="predicted"/>
<dbReference type="EMBL" id="WWBZ02000011">
    <property type="protein sequence ID" value="KAF4311120.1"/>
    <property type="molecule type" value="Genomic_DNA"/>
</dbReference>
<feature type="compositionally biased region" description="Polar residues" evidence="1">
    <location>
        <begin position="8"/>
        <end position="27"/>
    </location>
</feature>
<evidence type="ECO:0000256" key="1">
    <source>
        <dbReference type="SAM" id="MobiDB-lite"/>
    </source>
</evidence>
<feature type="compositionally biased region" description="Gly residues" evidence="1">
    <location>
        <begin position="78"/>
        <end position="87"/>
    </location>
</feature>
<gene>
    <name evidence="2" type="ORF">GTA08_BOTSDO13326</name>
</gene>